<reference evidence="2" key="1">
    <citation type="journal article" date="2019" name="Int. J. Syst. Evol. Microbiol.">
        <title>The Global Catalogue of Microorganisms (GCM) 10K type strain sequencing project: providing services to taxonomists for standard genome sequencing and annotation.</title>
        <authorList>
            <consortium name="The Broad Institute Genomics Platform"/>
            <consortium name="The Broad Institute Genome Sequencing Center for Infectious Disease"/>
            <person name="Wu L."/>
            <person name="Ma J."/>
        </authorList>
    </citation>
    <scope>NUCLEOTIDE SEQUENCE [LARGE SCALE GENOMIC DNA]</scope>
    <source>
        <strain evidence="2">JCM 12165</strain>
    </source>
</reference>
<proteinExistence type="predicted"/>
<dbReference type="EMBL" id="JBHSGK010000013">
    <property type="protein sequence ID" value="MFC4737228.1"/>
    <property type="molecule type" value="Genomic_DNA"/>
</dbReference>
<dbReference type="Proteomes" id="UP001595896">
    <property type="component" value="Unassembled WGS sequence"/>
</dbReference>
<accession>A0ABV9NV15</accession>
<keyword evidence="2" id="KW-1185">Reference proteome</keyword>
<protein>
    <recommendedName>
        <fullName evidence="3">Lipoprotein</fullName>
    </recommendedName>
</protein>
<evidence type="ECO:0000313" key="1">
    <source>
        <dbReference type="EMBL" id="MFC4737228.1"/>
    </source>
</evidence>
<name>A0ABV9NV15_9BACI</name>
<evidence type="ECO:0008006" key="3">
    <source>
        <dbReference type="Google" id="ProtNLM"/>
    </source>
</evidence>
<dbReference type="RefSeq" id="WP_377909832.1">
    <property type="nucleotide sequence ID" value="NZ_JBHSGK010000013.1"/>
</dbReference>
<comment type="caution">
    <text evidence="1">The sequence shown here is derived from an EMBL/GenBank/DDBJ whole genome shotgun (WGS) entry which is preliminary data.</text>
</comment>
<organism evidence="1 2">
    <name type="scientific">Bacillus daqingensis</name>
    <dbReference type="NCBI Taxonomy" id="872396"/>
    <lineage>
        <taxon>Bacteria</taxon>
        <taxon>Bacillati</taxon>
        <taxon>Bacillota</taxon>
        <taxon>Bacilli</taxon>
        <taxon>Bacillales</taxon>
        <taxon>Bacillaceae</taxon>
        <taxon>Bacillus</taxon>
    </lineage>
</organism>
<evidence type="ECO:0000313" key="2">
    <source>
        <dbReference type="Proteomes" id="UP001595896"/>
    </source>
</evidence>
<sequence>MKKAGVTAAVLVLAGCGAQMDETAEETVEGLTVGVDYGAGTNELNADIFIRNDREETITVSAGQNITDIELYENGESVDVEREPVDDLAVSYTLEPDDTEYGEELRGVVLDGDHEYEIHVTLEVASWRGEESGDLEPVELEITEPIELE</sequence>
<dbReference type="PROSITE" id="PS51257">
    <property type="entry name" value="PROKAR_LIPOPROTEIN"/>
    <property type="match status" value="1"/>
</dbReference>
<gene>
    <name evidence="1" type="ORF">ACFO4L_11565</name>
</gene>